<organism evidence="1 2">
    <name type="scientific">Smittium culicis</name>
    <dbReference type="NCBI Taxonomy" id="133412"/>
    <lineage>
        <taxon>Eukaryota</taxon>
        <taxon>Fungi</taxon>
        <taxon>Fungi incertae sedis</taxon>
        <taxon>Zoopagomycota</taxon>
        <taxon>Kickxellomycotina</taxon>
        <taxon>Harpellomycetes</taxon>
        <taxon>Harpellales</taxon>
        <taxon>Legeriomycetaceae</taxon>
        <taxon>Smittium</taxon>
    </lineage>
</organism>
<protein>
    <submittedName>
        <fullName evidence="1">Uncharacterized protein</fullName>
    </submittedName>
</protein>
<dbReference type="Proteomes" id="UP000187283">
    <property type="component" value="Unassembled WGS sequence"/>
</dbReference>
<evidence type="ECO:0000313" key="1">
    <source>
        <dbReference type="EMBL" id="OMJ12735.1"/>
    </source>
</evidence>
<dbReference type="EMBL" id="LSSN01003824">
    <property type="protein sequence ID" value="OMJ12735.1"/>
    <property type="molecule type" value="Genomic_DNA"/>
</dbReference>
<reference evidence="1 2" key="1">
    <citation type="submission" date="2017-01" db="EMBL/GenBank/DDBJ databases">
        <authorList>
            <person name="Mah S.A."/>
            <person name="Swanson W.J."/>
            <person name="Moy G.W."/>
            <person name="Vacquier V.D."/>
        </authorList>
    </citation>
    <scope>NUCLEOTIDE SEQUENCE [LARGE SCALE GENOMIC DNA]</scope>
    <source>
        <strain evidence="1 2">GSMNP</strain>
    </source>
</reference>
<proteinExistence type="predicted"/>
<accession>A0A1R1XDL8</accession>
<comment type="caution">
    <text evidence="1">The sequence shown here is derived from an EMBL/GenBank/DDBJ whole genome shotgun (WGS) entry which is preliminary data.</text>
</comment>
<gene>
    <name evidence="1" type="ORF">AYI70_g8936</name>
</gene>
<sequence>MPKIFAYTTLISFVLSHSDLYLYDISTTSLPHLYYISTTFVPQIYLKSTPALHQAIPTIPRLNPLAITALRTLYNYTPQIRINLESLRNNYLSMNSISSLSHHYTSIAYTFFQLNPDSIPIRSQPICILSILTID</sequence>
<dbReference type="AlphaFoldDB" id="A0A1R1XDL8"/>
<keyword evidence="2" id="KW-1185">Reference proteome</keyword>
<name>A0A1R1XDL8_9FUNG</name>
<evidence type="ECO:0000313" key="2">
    <source>
        <dbReference type="Proteomes" id="UP000187283"/>
    </source>
</evidence>